<dbReference type="EMBL" id="CP003107">
    <property type="protein sequence ID" value="AET58049.1"/>
    <property type="molecule type" value="Genomic_DNA"/>
</dbReference>
<evidence type="ECO:0000313" key="2">
    <source>
        <dbReference type="Proteomes" id="UP000005876"/>
    </source>
</evidence>
<dbReference type="STRING" id="985665.HPL003_06430"/>
<reference evidence="1 2" key="3">
    <citation type="journal article" date="2012" name="J. Bacteriol.">
        <title>Genome Sequence of Paenibacillus terrae HPL-003, a Xylanase-Producing Bacterium Isolated from Soil Found in Forest Residue.</title>
        <authorList>
            <person name="Shin S.H."/>
            <person name="Kim S."/>
            <person name="Kim J.Y."/>
            <person name="Song H.Y."/>
            <person name="Cho S.J."/>
            <person name="Kim D.R."/>
            <person name="Lee K.I."/>
            <person name="Lim H.K."/>
            <person name="Park N.J."/>
            <person name="Hwang I.T."/>
            <person name="Yang K.S."/>
        </authorList>
    </citation>
    <scope>NUCLEOTIDE SEQUENCE [LARGE SCALE GENOMIC DNA]</scope>
    <source>
        <strain evidence="1 2">HPL-003</strain>
    </source>
</reference>
<protein>
    <submittedName>
        <fullName evidence="1">Uncharacterized protein</fullName>
    </submittedName>
</protein>
<organism evidence="1 2">
    <name type="scientific">Paenibacillus terrae (strain HPL-003)</name>
    <dbReference type="NCBI Taxonomy" id="985665"/>
    <lineage>
        <taxon>Bacteria</taxon>
        <taxon>Bacillati</taxon>
        <taxon>Bacillota</taxon>
        <taxon>Bacilli</taxon>
        <taxon>Bacillales</taxon>
        <taxon>Paenibacillaceae</taxon>
        <taxon>Paenibacillus</taxon>
    </lineage>
</organism>
<sequence length="50" mass="5804">MIKSMNKGDYAPIKFFTNISKELNIILKLDVCTEFEYYKKPTISSLKQGN</sequence>
<reference evidence="2" key="1">
    <citation type="submission" date="2011-11" db="EMBL/GenBank/DDBJ databases">
        <title>Complete sequence of Paenibacillus terrae HPL-003.</title>
        <authorList>
            <person name="Shin S.H."/>
            <person name="Kim S."/>
            <person name="Kim J.Y."/>
        </authorList>
    </citation>
    <scope>NUCLEOTIDE SEQUENCE [LARGE SCALE GENOMIC DNA]</scope>
    <source>
        <strain evidence="2">HPL-003</strain>
    </source>
</reference>
<reference key="2">
    <citation type="submission" date="2011-11" db="EMBL/GenBank/DDBJ databases">
        <authorList>
            <person name="Shin S.H."/>
            <person name="Kim S."/>
            <person name="Kim J.Y."/>
        </authorList>
    </citation>
    <scope>NUCLEOTIDE SEQUENCE</scope>
    <source>
        <strain>HPL-003</strain>
    </source>
</reference>
<dbReference type="KEGG" id="pta:HPL003_06430"/>
<name>G7W1P5_PAETH</name>
<evidence type="ECO:0000313" key="1">
    <source>
        <dbReference type="EMBL" id="AET58049.1"/>
    </source>
</evidence>
<accession>G7W1P5</accession>
<dbReference type="HOGENOM" id="CLU_3120709_0_0_9"/>
<proteinExistence type="predicted"/>
<dbReference type="Proteomes" id="UP000005876">
    <property type="component" value="Chromosome"/>
</dbReference>
<gene>
    <name evidence="1" type="ordered locus">HPL003_06430</name>
</gene>
<dbReference type="AlphaFoldDB" id="G7W1P5"/>